<organism evidence="4 5">
    <name type="scientific">Fusarium equiseti</name>
    <name type="common">Fusarium scirpi</name>
    <dbReference type="NCBI Taxonomy" id="61235"/>
    <lineage>
        <taxon>Eukaryota</taxon>
        <taxon>Fungi</taxon>
        <taxon>Dikarya</taxon>
        <taxon>Ascomycota</taxon>
        <taxon>Pezizomycotina</taxon>
        <taxon>Sordariomycetes</taxon>
        <taxon>Hypocreomycetidae</taxon>
        <taxon>Hypocreales</taxon>
        <taxon>Nectriaceae</taxon>
        <taxon>Fusarium</taxon>
        <taxon>Fusarium incarnatum-equiseti species complex</taxon>
    </lineage>
</organism>
<evidence type="ECO:0000313" key="4">
    <source>
        <dbReference type="EMBL" id="KAJ4137459.1"/>
    </source>
</evidence>
<dbReference type="CDD" id="cd00067">
    <property type="entry name" value="GAL4"/>
    <property type="match status" value="1"/>
</dbReference>
<comment type="caution">
    <text evidence="4">The sequence shown here is derived from an EMBL/GenBank/DDBJ whole genome shotgun (WGS) entry which is preliminary data.</text>
</comment>
<dbReference type="InterPro" id="IPR001138">
    <property type="entry name" value="Zn2Cys6_DnaBD"/>
</dbReference>
<evidence type="ECO:0000256" key="1">
    <source>
        <dbReference type="ARBA" id="ARBA00023242"/>
    </source>
</evidence>
<feature type="compositionally biased region" description="Basic and acidic residues" evidence="2">
    <location>
        <begin position="9"/>
        <end position="28"/>
    </location>
</feature>
<dbReference type="InterPro" id="IPR036864">
    <property type="entry name" value="Zn2-C6_fun-type_DNA-bd_sf"/>
</dbReference>
<feature type="region of interest" description="Disordered" evidence="2">
    <location>
        <begin position="558"/>
        <end position="586"/>
    </location>
</feature>
<dbReference type="PROSITE" id="PS50048">
    <property type="entry name" value="ZN2_CY6_FUNGAL_2"/>
    <property type="match status" value="1"/>
</dbReference>
<feature type="region of interest" description="Disordered" evidence="2">
    <location>
        <begin position="1"/>
        <end position="33"/>
    </location>
</feature>
<dbReference type="Gene3D" id="4.10.240.10">
    <property type="entry name" value="Zn(2)-C6 fungal-type DNA-binding domain"/>
    <property type="match status" value="1"/>
</dbReference>
<keyword evidence="5" id="KW-1185">Reference proteome</keyword>
<dbReference type="PANTHER" id="PTHR47431">
    <property type="entry name" value="ZN(II)2CYS6 TRANSCRIPTION FACTOR (EUROFUNG)-RELATED"/>
    <property type="match status" value="1"/>
</dbReference>
<proteinExistence type="predicted"/>
<feature type="compositionally biased region" description="Polar residues" evidence="2">
    <location>
        <begin position="558"/>
        <end position="575"/>
    </location>
</feature>
<feature type="compositionally biased region" description="Basic and acidic residues" evidence="2">
    <location>
        <begin position="81"/>
        <end position="95"/>
    </location>
</feature>
<feature type="domain" description="Zn(2)-C6 fungal-type" evidence="3">
    <location>
        <begin position="36"/>
        <end position="66"/>
    </location>
</feature>
<gene>
    <name evidence="4" type="ORF">NW768_003046</name>
</gene>
<dbReference type="CDD" id="cd12148">
    <property type="entry name" value="fungal_TF_MHR"/>
    <property type="match status" value="1"/>
</dbReference>
<dbReference type="EMBL" id="JAOQBH010000004">
    <property type="protein sequence ID" value="KAJ4137459.1"/>
    <property type="molecule type" value="Genomic_DNA"/>
</dbReference>
<feature type="region of interest" description="Disordered" evidence="2">
    <location>
        <begin position="74"/>
        <end position="109"/>
    </location>
</feature>
<keyword evidence="1" id="KW-0539">Nucleus</keyword>
<evidence type="ECO:0000256" key="2">
    <source>
        <dbReference type="SAM" id="MobiDB-lite"/>
    </source>
</evidence>
<dbReference type="Proteomes" id="UP001152024">
    <property type="component" value="Unassembled WGS sequence"/>
</dbReference>
<dbReference type="SMART" id="SM00066">
    <property type="entry name" value="GAL4"/>
    <property type="match status" value="1"/>
</dbReference>
<dbReference type="PANTHER" id="PTHR47431:SF1">
    <property type="entry name" value="ZN(II)2CYS6 TRANSCRIPTION FACTOR (EUROFUNG)"/>
    <property type="match status" value="1"/>
</dbReference>
<evidence type="ECO:0000259" key="3">
    <source>
        <dbReference type="PROSITE" id="PS50048"/>
    </source>
</evidence>
<accession>A0ABQ8RKR6</accession>
<dbReference type="Pfam" id="PF00172">
    <property type="entry name" value="Zn_clus"/>
    <property type="match status" value="1"/>
</dbReference>
<reference evidence="4" key="1">
    <citation type="submission" date="2022-09" db="EMBL/GenBank/DDBJ databases">
        <title>Fusarium specimens isolated from Avocado Roots.</title>
        <authorList>
            <person name="Stajich J."/>
            <person name="Roper C."/>
            <person name="Heimlech-Rivalta G."/>
        </authorList>
    </citation>
    <scope>NUCLEOTIDE SEQUENCE</scope>
    <source>
        <strain evidence="4">CF00095</strain>
    </source>
</reference>
<dbReference type="SUPFAM" id="SSF57701">
    <property type="entry name" value="Zn2/Cys6 DNA-binding domain"/>
    <property type="match status" value="1"/>
</dbReference>
<name>A0ABQ8RKR6_FUSEQ</name>
<protein>
    <recommendedName>
        <fullName evidence="3">Zn(2)-C6 fungal-type domain-containing protein</fullName>
    </recommendedName>
</protein>
<feature type="region of interest" description="Disordered" evidence="2">
    <location>
        <begin position="378"/>
        <end position="398"/>
    </location>
</feature>
<dbReference type="PROSITE" id="PS00463">
    <property type="entry name" value="ZN2_CY6_FUNGAL_1"/>
    <property type="match status" value="1"/>
</dbReference>
<sequence length="586" mass="66227">MAGSPQDDISVKTELDSGQKRNRPERSSAQHRASIACIQCRSKHSRCDGYMPSCTRCKNDGKVCQYAKSRRGIRDPKKRNMIKDEASMTDQDARTESTPSPNPPSIDNPFHSQKRLVDLYYANFHVAHSWLPPKLTYERILKENPIGMRFLEATVDYIGSRYSNIDSAPLWERAYQMFQDHLPLTHWSVQALLSLAVASFGEQHDSYRYIFSRAREYALQLGLQHKSYADGQDGIIAESCRRTYWGLYIHEMLLGMRDTSVHQLLYLTKSNGCPELPCGEWEYQDDKFPVQNPRHEHSSWAYLIGLMDIHDHYVAQFLKVDALEEMNQRITSWRLSLGDSRIDRVDDDGMVDMILYHALALSYGLQIHFNNTRAPELARSEHSEYGGPSRGSVGTEPGVSLPHTLQPSLRLVSLFIHILPKKYSPSCIPYLGMVLEPLIAHSDHRSRAVFFLDILKKSGKCWSRSKTLSKILETLMSAGHKTSPTAQFRTITTVPDTLADSVPHTCEPLWYISNTAEYMVPWPDYAAQSGMPWPGMLPQGFHNGSASSAVATTSGESFQSFNIGSEGSDGRSGTLSPHVKTEAQWM</sequence>
<evidence type="ECO:0000313" key="5">
    <source>
        <dbReference type="Proteomes" id="UP001152024"/>
    </source>
</evidence>